<dbReference type="Gene3D" id="3.40.140.10">
    <property type="entry name" value="Cytidine Deaminase, domain 2"/>
    <property type="match status" value="1"/>
</dbReference>
<evidence type="ECO:0000313" key="1">
    <source>
        <dbReference type="EMBL" id="KKM89064.1"/>
    </source>
</evidence>
<organism evidence="1">
    <name type="scientific">marine sediment metagenome</name>
    <dbReference type="NCBI Taxonomy" id="412755"/>
    <lineage>
        <taxon>unclassified sequences</taxon>
        <taxon>metagenomes</taxon>
        <taxon>ecological metagenomes</taxon>
    </lineage>
</organism>
<feature type="non-terminal residue" evidence="1">
    <location>
        <position position="111"/>
    </location>
</feature>
<protein>
    <recommendedName>
        <fullName evidence="2">JAB domain-containing protein</fullName>
    </recommendedName>
</protein>
<gene>
    <name evidence="1" type="ORF">LCGC14_1252370</name>
</gene>
<proteinExistence type="predicted"/>
<reference evidence="1" key="1">
    <citation type="journal article" date="2015" name="Nature">
        <title>Complex archaea that bridge the gap between prokaryotes and eukaryotes.</title>
        <authorList>
            <person name="Spang A."/>
            <person name="Saw J.H."/>
            <person name="Jorgensen S.L."/>
            <person name="Zaremba-Niedzwiedzka K."/>
            <person name="Martijn J."/>
            <person name="Lind A.E."/>
            <person name="van Eijk R."/>
            <person name="Schleper C."/>
            <person name="Guy L."/>
            <person name="Ettema T.J."/>
        </authorList>
    </citation>
    <scope>NUCLEOTIDE SEQUENCE</scope>
</reference>
<sequence length="111" mass="13158">MPIKKYISRPVFSFILCEKLELKLKIYFNSKKQQEIAGGLIGDIKGGEKNNILFDIKKFLPFPNLSQEPKKYAIPPQSWFEILDEWRFFYHKEYKFLGFLHTHPESSSKLS</sequence>
<accession>A0A0F9L2S8</accession>
<dbReference type="EMBL" id="LAZR01006874">
    <property type="protein sequence ID" value="KKM89064.1"/>
    <property type="molecule type" value="Genomic_DNA"/>
</dbReference>
<name>A0A0F9L2S8_9ZZZZ</name>
<dbReference type="AlphaFoldDB" id="A0A0F9L2S8"/>
<evidence type="ECO:0008006" key="2">
    <source>
        <dbReference type="Google" id="ProtNLM"/>
    </source>
</evidence>
<comment type="caution">
    <text evidence="1">The sequence shown here is derived from an EMBL/GenBank/DDBJ whole genome shotgun (WGS) entry which is preliminary data.</text>
</comment>